<evidence type="ECO:0000313" key="1">
    <source>
        <dbReference type="EMBL" id="GAH40709.1"/>
    </source>
</evidence>
<proteinExistence type="predicted"/>
<dbReference type="EMBL" id="BARU01007059">
    <property type="protein sequence ID" value="GAH40709.1"/>
    <property type="molecule type" value="Genomic_DNA"/>
</dbReference>
<protein>
    <submittedName>
        <fullName evidence="1">Uncharacterized protein</fullName>
    </submittedName>
</protein>
<accession>X1GGH1</accession>
<dbReference type="AlphaFoldDB" id="X1GGH1"/>
<reference evidence="1" key="1">
    <citation type="journal article" date="2014" name="Front. Microbiol.">
        <title>High frequency of phylogenetically diverse reductive dehalogenase-homologous genes in deep subseafloor sedimentary metagenomes.</title>
        <authorList>
            <person name="Kawai M."/>
            <person name="Futagami T."/>
            <person name="Toyoda A."/>
            <person name="Takaki Y."/>
            <person name="Nishi S."/>
            <person name="Hori S."/>
            <person name="Arai W."/>
            <person name="Tsubouchi T."/>
            <person name="Morono Y."/>
            <person name="Uchiyama I."/>
            <person name="Ito T."/>
            <person name="Fujiyama A."/>
            <person name="Inagaki F."/>
            <person name="Takami H."/>
        </authorList>
    </citation>
    <scope>NUCLEOTIDE SEQUENCE</scope>
    <source>
        <strain evidence="1">Expedition CK06-06</strain>
    </source>
</reference>
<sequence>MNQNNTMVEVLSGRRAGSKLKRISIEHSPYRERHSQMSFIFTGARGRREERVISIYGKDLQLSFGRRKL</sequence>
<name>X1GGH1_9ZZZZ</name>
<organism evidence="1">
    <name type="scientific">marine sediment metagenome</name>
    <dbReference type="NCBI Taxonomy" id="412755"/>
    <lineage>
        <taxon>unclassified sequences</taxon>
        <taxon>metagenomes</taxon>
        <taxon>ecological metagenomes</taxon>
    </lineage>
</organism>
<comment type="caution">
    <text evidence="1">The sequence shown here is derived from an EMBL/GenBank/DDBJ whole genome shotgun (WGS) entry which is preliminary data.</text>
</comment>
<gene>
    <name evidence="1" type="ORF">S03H2_13919</name>
</gene>